<dbReference type="EMBL" id="BKCJ010002143">
    <property type="protein sequence ID" value="GEU46563.1"/>
    <property type="molecule type" value="Genomic_DNA"/>
</dbReference>
<dbReference type="AlphaFoldDB" id="A0A6L2KAS6"/>
<feature type="region of interest" description="Disordered" evidence="1">
    <location>
        <begin position="100"/>
        <end position="127"/>
    </location>
</feature>
<evidence type="ECO:0000313" key="2">
    <source>
        <dbReference type="EMBL" id="GEU46563.1"/>
    </source>
</evidence>
<proteinExistence type="predicted"/>
<sequence length="127" mass="14408">MRGSFSRSVKIKKLNHPLSGNTTPLSDSFPSLTPFKTSDSLLEEFANELALLDPFPPRNKDENFYPEADLRKIKYLLNQDPLTESDIEIIDPILERFTDEPALVYSPSPGDDDDDDDDLFDLKSDND</sequence>
<evidence type="ECO:0000256" key="1">
    <source>
        <dbReference type="SAM" id="MobiDB-lite"/>
    </source>
</evidence>
<gene>
    <name evidence="2" type="ORF">Tci_018541</name>
</gene>
<organism evidence="2">
    <name type="scientific">Tanacetum cinerariifolium</name>
    <name type="common">Dalmatian daisy</name>
    <name type="synonym">Chrysanthemum cinerariifolium</name>
    <dbReference type="NCBI Taxonomy" id="118510"/>
    <lineage>
        <taxon>Eukaryota</taxon>
        <taxon>Viridiplantae</taxon>
        <taxon>Streptophyta</taxon>
        <taxon>Embryophyta</taxon>
        <taxon>Tracheophyta</taxon>
        <taxon>Spermatophyta</taxon>
        <taxon>Magnoliopsida</taxon>
        <taxon>eudicotyledons</taxon>
        <taxon>Gunneridae</taxon>
        <taxon>Pentapetalae</taxon>
        <taxon>asterids</taxon>
        <taxon>campanulids</taxon>
        <taxon>Asterales</taxon>
        <taxon>Asteraceae</taxon>
        <taxon>Asteroideae</taxon>
        <taxon>Anthemideae</taxon>
        <taxon>Anthemidinae</taxon>
        <taxon>Tanacetum</taxon>
    </lineage>
</organism>
<feature type="compositionally biased region" description="Acidic residues" evidence="1">
    <location>
        <begin position="110"/>
        <end position="119"/>
    </location>
</feature>
<reference evidence="2" key="1">
    <citation type="journal article" date="2019" name="Sci. Rep.">
        <title>Draft genome of Tanacetum cinerariifolium, the natural source of mosquito coil.</title>
        <authorList>
            <person name="Yamashiro T."/>
            <person name="Shiraishi A."/>
            <person name="Satake H."/>
            <person name="Nakayama K."/>
        </authorList>
    </citation>
    <scope>NUCLEOTIDE SEQUENCE</scope>
</reference>
<name>A0A6L2KAS6_TANCI</name>
<comment type="caution">
    <text evidence="2">The sequence shown here is derived from an EMBL/GenBank/DDBJ whole genome shotgun (WGS) entry which is preliminary data.</text>
</comment>
<evidence type="ECO:0008006" key="3">
    <source>
        <dbReference type="Google" id="ProtNLM"/>
    </source>
</evidence>
<protein>
    <recommendedName>
        <fullName evidence="3">Reverse transcriptase domain-containing protein</fullName>
    </recommendedName>
</protein>
<accession>A0A6L2KAS6</accession>